<dbReference type="Proteomes" id="UP000256970">
    <property type="component" value="Unassembled WGS sequence"/>
</dbReference>
<evidence type="ECO:0000256" key="1">
    <source>
        <dbReference type="ARBA" id="ARBA00004123"/>
    </source>
</evidence>
<feature type="region of interest" description="Disordered" evidence="10">
    <location>
        <begin position="772"/>
        <end position="802"/>
    </location>
</feature>
<name>A0A383WH05_TETOB</name>
<evidence type="ECO:0000313" key="15">
    <source>
        <dbReference type="Proteomes" id="UP000256970"/>
    </source>
</evidence>
<feature type="region of interest" description="Disordered" evidence="10">
    <location>
        <begin position="321"/>
        <end position="353"/>
    </location>
</feature>
<keyword evidence="4" id="KW-0378">Hydrolase</keyword>
<evidence type="ECO:0000256" key="7">
    <source>
        <dbReference type="ARBA" id="ARBA00023242"/>
    </source>
</evidence>
<organism evidence="14 15">
    <name type="scientific">Tetradesmus obliquus</name>
    <name type="common">Green alga</name>
    <name type="synonym">Acutodesmus obliquus</name>
    <dbReference type="NCBI Taxonomy" id="3088"/>
    <lineage>
        <taxon>Eukaryota</taxon>
        <taxon>Viridiplantae</taxon>
        <taxon>Chlorophyta</taxon>
        <taxon>core chlorophytes</taxon>
        <taxon>Chlorophyceae</taxon>
        <taxon>CS clade</taxon>
        <taxon>Sphaeropleales</taxon>
        <taxon>Scenedesmaceae</taxon>
        <taxon>Tetradesmus</taxon>
    </lineage>
</organism>
<dbReference type="EMBL" id="FNXT01001266">
    <property type="protein sequence ID" value="SZX76777.1"/>
    <property type="molecule type" value="Genomic_DNA"/>
</dbReference>
<evidence type="ECO:0000256" key="9">
    <source>
        <dbReference type="ARBA" id="ARBA00042761"/>
    </source>
</evidence>
<gene>
    <name evidence="14" type="ORF">BQ4739_LOCUS17148</name>
    <name evidence="13" type="ORF">BQ4739_LOCUS3582</name>
</gene>
<keyword evidence="6" id="KW-0460">Magnesium</keyword>
<keyword evidence="11" id="KW-0732">Signal</keyword>
<dbReference type="Pfam" id="PF01612">
    <property type="entry name" value="DNA_pol_A_exo1"/>
    <property type="match status" value="1"/>
</dbReference>
<dbReference type="EMBL" id="FNXT01000278">
    <property type="protein sequence ID" value="SZX63014.1"/>
    <property type="molecule type" value="Genomic_DNA"/>
</dbReference>
<feature type="region of interest" description="Disordered" evidence="10">
    <location>
        <begin position="425"/>
        <end position="446"/>
    </location>
</feature>
<dbReference type="SUPFAM" id="SSF53098">
    <property type="entry name" value="Ribonuclease H-like"/>
    <property type="match status" value="1"/>
</dbReference>
<sequence>MKAAVLGVVSATLVAGLIRAFTQFKTCVKQGCFIHVKCLQPRQQQQQQQQPAQFTAQLLSDTNTAEQALLSLTDVHVLGLDCEWQPERGKQHNPIALLQLAAGGEHGCLLLQLQHMQGLPAQLLYILQDPLVIKVGVGIREDVRRLAADYGITTRSAVDLSDVAAAVAPQLLLQNQQQQSNTAAAGGAGGGCSGAAAFAGASAAGRRGGSTSLAGLCRALLQVDVDKSLQCSDWGARQLSQQQLQYAALDAWLCLQLAAKLHQLSLQHPAAAAAGAATGTCSVGNGSSGSMNAIGNGEAANAAASAELARFLAPFIIKDSRSSSRSKGSCRQPHAGPQLPARNSRQRQQQQQQQQCQAVPLLPWLAPVLQQQADSTAVDYQQQQQRQQQARLVLHAAQHQLHLQQYCRAFPQLLSLLQQQRQLHLQQQRSSRRRQRQQAATQQPDAAAAALLQQRRQRQQEQLQRLGEAAAAAVLPARNVFAKMQQLKPARLPTRKSLQYENCRILGPDGNPLATCGIKKVRWYLDRQLAEVVEEAPHIAIKLKFTPRGSGHADDQYYLSDKDNRCVVCGHEGEYLRHSIVPHCYRQHFPPAMKSHLSHDVVLLCVGCHQICNMLDQRKMAELGQRYGAPLEDEARRFKVDRQLAQVRSAGKALASRSAAGKIPAARVQQLRQVILCHFGVTEWRAELANLALAVEPKRQDESWESHASVVVAAIVSGGRQQQQQQQQAAGADQQQQDVQMDVRERPAAAPVAAAEAAADATAAVAPVETAKGGNMLSGSSGSSSSSSSSSQELSRPAAAGTAAITKQQAQASAAGAAATTYEAVCSKAAAAAPSAAVLQQPTALAGAAAAAALLAVSLFPAASQYAKSGIQLLTAPSSANESIAAHCTAASAAAPCSTVQHASSAYLFGFVQALLAVAAVQAVTDGCTTSLQQQQRQQQQRQQQQQQQQQPVELQPDDAGGPESLQSCSSSSSGSSSSSSSLPAVLAANGHSRETEAGAAAATGSSSAAAAAAAAAAVDIGAAEEAALGEFIRDWRRHFLAAMQPKFLPPFWSVDARVKNSSGTDMPPPCPKP</sequence>
<feature type="compositionally biased region" description="Low complexity" evidence="10">
    <location>
        <begin position="778"/>
        <end position="791"/>
    </location>
</feature>
<evidence type="ECO:0000256" key="8">
    <source>
        <dbReference type="ARBA" id="ARBA00040531"/>
    </source>
</evidence>
<feature type="signal peptide" evidence="11">
    <location>
        <begin position="1"/>
        <end position="20"/>
    </location>
</feature>
<dbReference type="CDD" id="cd06141">
    <property type="entry name" value="WRN_exo"/>
    <property type="match status" value="1"/>
</dbReference>
<evidence type="ECO:0000313" key="13">
    <source>
        <dbReference type="EMBL" id="SZX63014.1"/>
    </source>
</evidence>
<evidence type="ECO:0000256" key="3">
    <source>
        <dbReference type="ARBA" id="ARBA00022723"/>
    </source>
</evidence>
<dbReference type="InterPro" id="IPR012337">
    <property type="entry name" value="RNaseH-like_sf"/>
</dbReference>
<feature type="chain" id="PRO_5033361538" description="3'-5' exonuclease" evidence="11">
    <location>
        <begin position="21"/>
        <end position="1074"/>
    </location>
</feature>
<evidence type="ECO:0000259" key="12">
    <source>
        <dbReference type="SMART" id="SM00474"/>
    </source>
</evidence>
<dbReference type="GO" id="GO:0046872">
    <property type="term" value="F:metal ion binding"/>
    <property type="evidence" value="ECO:0007669"/>
    <property type="project" value="UniProtKB-KW"/>
</dbReference>
<evidence type="ECO:0000256" key="4">
    <source>
        <dbReference type="ARBA" id="ARBA00022801"/>
    </source>
</evidence>
<feature type="domain" description="3'-5' exonuclease" evidence="12">
    <location>
        <begin position="56"/>
        <end position="266"/>
    </location>
</feature>
<evidence type="ECO:0000256" key="6">
    <source>
        <dbReference type="ARBA" id="ARBA00022842"/>
    </source>
</evidence>
<feature type="compositionally biased region" description="Low complexity" evidence="10">
    <location>
        <begin position="437"/>
        <end position="446"/>
    </location>
</feature>
<dbReference type="STRING" id="3088.A0A383WH05"/>
<dbReference type="InterPro" id="IPR002562">
    <property type="entry name" value="3'-5'_exonuclease_dom"/>
</dbReference>
<evidence type="ECO:0000256" key="10">
    <source>
        <dbReference type="SAM" id="MobiDB-lite"/>
    </source>
</evidence>
<keyword evidence="7" id="KW-0539">Nucleus</keyword>
<dbReference type="GO" id="GO:0008408">
    <property type="term" value="F:3'-5' exonuclease activity"/>
    <property type="evidence" value="ECO:0007669"/>
    <property type="project" value="InterPro"/>
</dbReference>
<evidence type="ECO:0000313" key="14">
    <source>
        <dbReference type="EMBL" id="SZX76777.1"/>
    </source>
</evidence>
<reference evidence="14 15" key="1">
    <citation type="submission" date="2016-10" db="EMBL/GenBank/DDBJ databases">
        <authorList>
            <person name="Cai Z."/>
        </authorList>
    </citation>
    <scope>NUCLEOTIDE SEQUENCE [LARGE SCALE GENOMIC DNA]</scope>
</reference>
<proteinExistence type="predicted"/>
<feature type="compositionally biased region" description="Low complexity" evidence="10">
    <location>
        <begin position="965"/>
        <end position="982"/>
    </location>
</feature>
<accession>A0A383WH05</accession>
<dbReference type="GO" id="GO:0003676">
    <property type="term" value="F:nucleic acid binding"/>
    <property type="evidence" value="ECO:0007669"/>
    <property type="project" value="InterPro"/>
</dbReference>
<dbReference type="PANTHER" id="PTHR13620">
    <property type="entry name" value="3-5 EXONUCLEASE"/>
    <property type="match status" value="1"/>
</dbReference>
<evidence type="ECO:0000256" key="5">
    <source>
        <dbReference type="ARBA" id="ARBA00022839"/>
    </source>
</evidence>
<feature type="region of interest" description="Disordered" evidence="10">
    <location>
        <begin position="943"/>
        <end position="992"/>
    </location>
</feature>
<dbReference type="PANTHER" id="PTHR13620:SF109">
    <property type="entry name" value="3'-5' EXONUCLEASE"/>
    <property type="match status" value="1"/>
</dbReference>
<evidence type="ECO:0000256" key="2">
    <source>
        <dbReference type="ARBA" id="ARBA00022722"/>
    </source>
</evidence>
<keyword evidence="5" id="KW-0269">Exonuclease</keyword>
<protein>
    <recommendedName>
        <fullName evidence="8">3'-5' exonuclease</fullName>
    </recommendedName>
    <alternativeName>
        <fullName evidence="9">Werner Syndrome-like exonuclease</fullName>
    </alternativeName>
</protein>
<feature type="compositionally biased region" description="Low complexity" evidence="10">
    <location>
        <begin position="723"/>
        <end position="740"/>
    </location>
</feature>
<keyword evidence="15" id="KW-1185">Reference proteome</keyword>
<evidence type="ECO:0000256" key="11">
    <source>
        <dbReference type="SAM" id="SignalP"/>
    </source>
</evidence>
<keyword evidence="3" id="KW-0479">Metal-binding</keyword>
<dbReference type="InterPro" id="IPR036397">
    <property type="entry name" value="RNaseH_sf"/>
</dbReference>
<comment type="subcellular location">
    <subcellularLocation>
        <location evidence="1">Nucleus</location>
    </subcellularLocation>
</comment>
<dbReference type="InterPro" id="IPR051132">
    <property type="entry name" value="3-5_Exonuclease_domain"/>
</dbReference>
<dbReference type="SMART" id="SM00474">
    <property type="entry name" value="35EXOc"/>
    <property type="match status" value="1"/>
</dbReference>
<dbReference type="AlphaFoldDB" id="A0A383WH05"/>
<keyword evidence="2" id="KW-0540">Nuclease</keyword>
<dbReference type="GO" id="GO:0005634">
    <property type="term" value="C:nucleus"/>
    <property type="evidence" value="ECO:0007669"/>
    <property type="project" value="UniProtKB-SubCell"/>
</dbReference>
<dbReference type="GO" id="GO:0006139">
    <property type="term" value="P:nucleobase-containing compound metabolic process"/>
    <property type="evidence" value="ECO:0007669"/>
    <property type="project" value="InterPro"/>
</dbReference>
<feature type="region of interest" description="Disordered" evidence="10">
    <location>
        <begin position="723"/>
        <end position="754"/>
    </location>
</feature>
<dbReference type="Gene3D" id="3.30.420.10">
    <property type="entry name" value="Ribonuclease H-like superfamily/Ribonuclease H"/>
    <property type="match status" value="1"/>
</dbReference>